<feature type="region of interest" description="Disordered" evidence="1">
    <location>
        <begin position="1"/>
        <end position="48"/>
    </location>
</feature>
<dbReference type="Proteomes" id="UP001254848">
    <property type="component" value="Unassembled WGS sequence"/>
</dbReference>
<evidence type="ECO:0000313" key="3">
    <source>
        <dbReference type="Proteomes" id="UP001254848"/>
    </source>
</evidence>
<proteinExistence type="predicted"/>
<protein>
    <submittedName>
        <fullName evidence="2">Uncharacterized protein</fullName>
    </submittedName>
</protein>
<gene>
    <name evidence="2" type="ORF">Q4T40_10445</name>
</gene>
<accession>A0ABU3NXZ9</accession>
<dbReference type="RefSeq" id="WP_413780166.1">
    <property type="nucleotide sequence ID" value="NZ_JAUOZS010000001.1"/>
</dbReference>
<organism evidence="2 3">
    <name type="scientific">Anaeroselena agilis</name>
    <dbReference type="NCBI Taxonomy" id="3063788"/>
    <lineage>
        <taxon>Bacteria</taxon>
        <taxon>Bacillati</taxon>
        <taxon>Bacillota</taxon>
        <taxon>Negativicutes</taxon>
        <taxon>Acetonemataceae</taxon>
        <taxon>Anaeroselena</taxon>
    </lineage>
</organism>
<evidence type="ECO:0000313" key="2">
    <source>
        <dbReference type="EMBL" id="MDT8901662.1"/>
    </source>
</evidence>
<keyword evidence="3" id="KW-1185">Reference proteome</keyword>
<dbReference type="EMBL" id="JAUOZS010000001">
    <property type="protein sequence ID" value="MDT8901662.1"/>
    <property type="molecule type" value="Genomic_DNA"/>
</dbReference>
<feature type="compositionally biased region" description="Polar residues" evidence="1">
    <location>
        <begin position="1"/>
        <end position="14"/>
    </location>
</feature>
<reference evidence="2 3" key="1">
    <citation type="submission" date="2023-07" db="EMBL/GenBank/DDBJ databases">
        <title>The novel representative of Negativicutes class, Anaeroselena agilis gen. nov. sp. nov.</title>
        <authorList>
            <person name="Prokofeva M.I."/>
            <person name="Elcheninov A.G."/>
            <person name="Klyukina A."/>
            <person name="Kublanov I.V."/>
            <person name="Frolov E.N."/>
            <person name="Podosokorskaya O.A."/>
        </authorList>
    </citation>
    <scope>NUCLEOTIDE SEQUENCE [LARGE SCALE GENOMIC DNA]</scope>
    <source>
        <strain evidence="2 3">4137-cl</strain>
    </source>
</reference>
<sequence length="48" mass="5516">MLIVTTKVQPTNNQSRDKRRTTGKDKPKKQESFNKVLATEMTQPANKK</sequence>
<evidence type="ECO:0000256" key="1">
    <source>
        <dbReference type="SAM" id="MobiDB-lite"/>
    </source>
</evidence>
<comment type="caution">
    <text evidence="2">The sequence shown here is derived from an EMBL/GenBank/DDBJ whole genome shotgun (WGS) entry which is preliminary data.</text>
</comment>
<name>A0ABU3NXZ9_9FIRM</name>
<feature type="compositionally biased region" description="Basic and acidic residues" evidence="1">
    <location>
        <begin position="20"/>
        <end position="32"/>
    </location>
</feature>